<sequence>MTDSAASFTHPTGPGAFDFLIGTWEVTNRRLREPLSGGSDWEEFPATATCHGTLFDGGANVDEIVFPTKDFSGLTLRLYDTERDEWSLNWVNSLTGRMSPPVVGRFGPDGVGEFHGEESHKGSSVRCRFIWSGITADSARWEQAFSVTGDGDWETNWIMDFRRTH</sequence>
<comment type="caution">
    <text evidence="1">The sequence shown here is derived from an EMBL/GenBank/DDBJ whole genome shotgun (WGS) entry which is preliminary data.</text>
</comment>
<dbReference type="Proteomes" id="UP000053260">
    <property type="component" value="Unassembled WGS sequence"/>
</dbReference>
<evidence type="ECO:0000313" key="2">
    <source>
        <dbReference type="Proteomes" id="UP000053260"/>
    </source>
</evidence>
<reference evidence="1 2" key="1">
    <citation type="submission" date="2015-10" db="EMBL/GenBank/DDBJ databases">
        <title>Draft genome sequence of Streptomyces sp. RV15, isolated from a marine sponge.</title>
        <authorList>
            <person name="Ruckert C."/>
            <person name="Abdelmohsen U.R."/>
            <person name="Winkler A."/>
            <person name="Hentschel U."/>
            <person name="Kalinowski J."/>
            <person name="Kampfer P."/>
            <person name="Glaeser S."/>
        </authorList>
    </citation>
    <scope>NUCLEOTIDE SEQUENCE [LARGE SCALE GENOMIC DNA]</scope>
    <source>
        <strain evidence="1 2">RV15</strain>
    </source>
</reference>
<keyword evidence="2" id="KW-1185">Reference proteome</keyword>
<organism evidence="1 2">
    <name type="scientific">Streptomyces dysideae</name>
    <dbReference type="NCBI Taxonomy" id="909626"/>
    <lineage>
        <taxon>Bacteria</taxon>
        <taxon>Bacillati</taxon>
        <taxon>Actinomycetota</taxon>
        <taxon>Actinomycetes</taxon>
        <taxon>Kitasatosporales</taxon>
        <taxon>Streptomycetaceae</taxon>
        <taxon>Streptomyces</taxon>
    </lineage>
</organism>
<accession>A0A101UXS1</accession>
<gene>
    <name evidence="1" type="ORF">AQJ91_23185</name>
</gene>
<evidence type="ECO:0000313" key="1">
    <source>
        <dbReference type="EMBL" id="KUO18781.1"/>
    </source>
</evidence>
<dbReference type="EMBL" id="LMXB01000058">
    <property type="protein sequence ID" value="KUO18781.1"/>
    <property type="molecule type" value="Genomic_DNA"/>
</dbReference>
<dbReference type="AlphaFoldDB" id="A0A101UXS1"/>
<name>A0A101UXS1_9ACTN</name>
<proteinExistence type="predicted"/>
<protein>
    <recommendedName>
        <fullName evidence="3">DUF1579 domain-containing protein</fullName>
    </recommendedName>
</protein>
<evidence type="ECO:0008006" key="3">
    <source>
        <dbReference type="Google" id="ProtNLM"/>
    </source>
</evidence>
<dbReference type="STRING" id="909626.AQJ91_23185"/>
<dbReference type="RefSeq" id="WP_067025061.1">
    <property type="nucleotide sequence ID" value="NZ_KQ949089.1"/>
</dbReference>
<dbReference type="OrthoDB" id="9814791at2"/>